<accession>A0A1R3XP73</accession>
<gene>
    <name evidence="2" type="ORF">SAMN05444128_3165</name>
</gene>
<evidence type="ECO:0000313" key="3">
    <source>
        <dbReference type="Proteomes" id="UP000187181"/>
    </source>
</evidence>
<evidence type="ECO:0000256" key="1">
    <source>
        <dbReference type="SAM" id="SignalP"/>
    </source>
</evidence>
<keyword evidence="1" id="KW-0732">Signal</keyword>
<organism evidence="2 3">
    <name type="scientific">Pontibacter indicus</name>
    <dbReference type="NCBI Taxonomy" id="1317125"/>
    <lineage>
        <taxon>Bacteria</taxon>
        <taxon>Pseudomonadati</taxon>
        <taxon>Bacteroidota</taxon>
        <taxon>Cytophagia</taxon>
        <taxon>Cytophagales</taxon>
        <taxon>Hymenobacteraceae</taxon>
        <taxon>Pontibacter</taxon>
    </lineage>
</organism>
<dbReference type="AlphaFoldDB" id="A0A1R3XP73"/>
<dbReference type="STRING" id="1317125.SAMN05444128_3165"/>
<feature type="chain" id="PRO_5012164443" description="Outer membrane protein beta-barrel domain-containing protein" evidence="1">
    <location>
        <begin position="20"/>
        <end position="231"/>
    </location>
</feature>
<evidence type="ECO:0000313" key="2">
    <source>
        <dbReference type="EMBL" id="SIT93711.1"/>
    </source>
</evidence>
<dbReference type="EMBL" id="FTPP01000003">
    <property type="protein sequence ID" value="SIT93711.1"/>
    <property type="molecule type" value="Genomic_DNA"/>
</dbReference>
<reference evidence="3" key="1">
    <citation type="submission" date="2017-01" db="EMBL/GenBank/DDBJ databases">
        <authorList>
            <person name="Varghese N."/>
            <person name="Submissions S."/>
        </authorList>
    </citation>
    <scope>NUCLEOTIDE SEQUENCE [LARGE SCALE GENOMIC DNA]</scope>
    <source>
        <strain evidence="3">LP100</strain>
    </source>
</reference>
<dbReference type="RefSeq" id="WP_076670821.1">
    <property type="nucleotide sequence ID" value="NZ_FTPP01000003.1"/>
</dbReference>
<feature type="signal peptide" evidence="1">
    <location>
        <begin position="1"/>
        <end position="19"/>
    </location>
</feature>
<name>A0A1R3XP73_9BACT</name>
<protein>
    <recommendedName>
        <fullName evidence="4">Outer membrane protein beta-barrel domain-containing protein</fullName>
    </recommendedName>
</protein>
<dbReference type="Proteomes" id="UP000187181">
    <property type="component" value="Unassembled WGS sequence"/>
</dbReference>
<proteinExistence type="predicted"/>
<sequence length="231" mass="25493">MKQLLLLFICSLAFNLAQAQMQSSTSYVGGTLGGSYSEPNSLKVSSFHIKPIVGRFVTDNWLIGISASYQSNYRSSNSHTVYTIGENTYHMALKFTRERSVGIGPVARYYQEVGPKLAFFAEGTAGYAKKDTKQEYTIHSTDANGTPTLESYDLRSVRTQHLYAGFAPGIVFFPKPKLGIELKANVISYTHGIGNGPNQDPLTFMFDQNTQKNLNVNFSLASTSIGVGYYF</sequence>
<keyword evidence="3" id="KW-1185">Reference proteome</keyword>
<dbReference type="OrthoDB" id="945117at2"/>
<evidence type="ECO:0008006" key="4">
    <source>
        <dbReference type="Google" id="ProtNLM"/>
    </source>
</evidence>